<dbReference type="GO" id="GO:0016706">
    <property type="term" value="F:2-oxoglutarate-dependent dioxygenase activity"/>
    <property type="evidence" value="ECO:0007669"/>
    <property type="project" value="UniProtKB-ARBA"/>
</dbReference>
<dbReference type="EMBL" id="RSDW01000001">
    <property type="protein sequence ID" value="RSL18643.1"/>
    <property type="molecule type" value="Genomic_DNA"/>
</dbReference>
<sequence length="255" mass="29307">MMTTDDLYEFDLNGYIIYRNFLSTRDIHRALTILKNCHGAKGSGKFSFFELDSFFMELMAHPRTIGILKIMLGDWLRFDHAFGLKMTKKEPIHENLHAGPLQNQRSFWYQWAPGQIMHNGLLKVSYTLNDVHPGDGGFICIPGSHKANIAHRPNHDSHLVINPSMQAGDLLIFTEALVHGSRQWTANCDRTALIYSYAPGCLAWKNYDLVKHNLQFATTELQRDLLRPPFVGNYDEHTLQHTGEWPTDRRSKIRG</sequence>
<proteinExistence type="predicted"/>
<name>A0A3R9QKD9_9BACT</name>
<gene>
    <name evidence="1" type="ORF">EDE15_4235</name>
</gene>
<keyword evidence="1" id="KW-0560">Oxidoreductase</keyword>
<organism evidence="1 2">
    <name type="scientific">Edaphobacter aggregans</name>
    <dbReference type="NCBI Taxonomy" id="570835"/>
    <lineage>
        <taxon>Bacteria</taxon>
        <taxon>Pseudomonadati</taxon>
        <taxon>Acidobacteriota</taxon>
        <taxon>Terriglobia</taxon>
        <taxon>Terriglobales</taxon>
        <taxon>Acidobacteriaceae</taxon>
        <taxon>Edaphobacter</taxon>
    </lineage>
</organism>
<accession>A0A3R9QKD9</accession>
<dbReference type="AlphaFoldDB" id="A0A3R9QKD9"/>
<keyword evidence="1" id="KW-0223">Dioxygenase</keyword>
<comment type="caution">
    <text evidence="1">The sequence shown here is derived from an EMBL/GenBank/DDBJ whole genome shotgun (WGS) entry which is preliminary data.</text>
</comment>
<dbReference type="RefSeq" id="WP_185827277.1">
    <property type="nucleotide sequence ID" value="NZ_RSDW01000001.1"/>
</dbReference>
<protein>
    <submittedName>
        <fullName evidence="1">Phytanoyl-CoA dioxygenase PhyH</fullName>
    </submittedName>
</protein>
<dbReference type="InterPro" id="IPR008775">
    <property type="entry name" value="Phytyl_CoA_dOase-like"/>
</dbReference>
<dbReference type="Pfam" id="PF05721">
    <property type="entry name" value="PhyH"/>
    <property type="match status" value="1"/>
</dbReference>
<evidence type="ECO:0000313" key="1">
    <source>
        <dbReference type="EMBL" id="RSL18643.1"/>
    </source>
</evidence>
<dbReference type="SUPFAM" id="SSF51197">
    <property type="entry name" value="Clavaminate synthase-like"/>
    <property type="match status" value="1"/>
</dbReference>
<reference evidence="1 2" key="1">
    <citation type="submission" date="2018-12" db="EMBL/GenBank/DDBJ databases">
        <title>Sequencing of bacterial isolates from soil warming experiment in Harvard Forest, Massachusetts, USA.</title>
        <authorList>
            <person name="Deangelis K."/>
        </authorList>
    </citation>
    <scope>NUCLEOTIDE SEQUENCE [LARGE SCALE GENOMIC DNA]</scope>
    <source>
        <strain evidence="1 2">EB153</strain>
    </source>
</reference>
<dbReference type="Gene3D" id="2.60.120.620">
    <property type="entry name" value="q2cbj1_9rhob like domain"/>
    <property type="match status" value="1"/>
</dbReference>
<keyword evidence="2" id="KW-1185">Reference proteome</keyword>
<evidence type="ECO:0000313" key="2">
    <source>
        <dbReference type="Proteomes" id="UP000269669"/>
    </source>
</evidence>
<dbReference type="Proteomes" id="UP000269669">
    <property type="component" value="Unassembled WGS sequence"/>
</dbReference>